<dbReference type="Proteomes" id="UP000501130">
    <property type="component" value="Chromosome"/>
</dbReference>
<evidence type="ECO:0000256" key="9">
    <source>
        <dbReference type="ARBA" id="ARBA00047776"/>
    </source>
</evidence>
<dbReference type="InterPro" id="IPR033892">
    <property type="entry name" value="FNR_bac"/>
</dbReference>
<reference evidence="11 12" key="1">
    <citation type="submission" date="2020-05" db="EMBL/GenBank/DDBJ databases">
        <title>Compete genome of Limnobacter sp. SAORIC-580.</title>
        <authorList>
            <person name="Song J."/>
            <person name="Cho J.-C."/>
        </authorList>
    </citation>
    <scope>NUCLEOTIDE SEQUENCE [LARGE SCALE GENOMIC DNA]</scope>
    <source>
        <strain evidence="11 12">SAORIC-580</strain>
    </source>
</reference>
<dbReference type="PROSITE" id="PS51384">
    <property type="entry name" value="FAD_FR"/>
    <property type="match status" value="1"/>
</dbReference>
<evidence type="ECO:0000256" key="8">
    <source>
        <dbReference type="ARBA" id="ARBA00023002"/>
    </source>
</evidence>
<proteinExistence type="inferred from homology"/>
<name>A0ABX6N8Z6_9BURK</name>
<evidence type="ECO:0000256" key="5">
    <source>
        <dbReference type="ARBA" id="ARBA00022741"/>
    </source>
</evidence>
<dbReference type="PANTHER" id="PTHR47878:SF1">
    <property type="entry name" value="FLAVODOXIN_FERREDOXIN--NADP REDUCTASE"/>
    <property type="match status" value="1"/>
</dbReference>
<evidence type="ECO:0000256" key="3">
    <source>
        <dbReference type="ARBA" id="ARBA00013223"/>
    </source>
</evidence>
<accession>A0ABX6N8Z6</accession>
<comment type="similarity">
    <text evidence="2">Belongs to the ferredoxin--NADP reductase type 1 family.</text>
</comment>
<feature type="domain" description="FAD-binding FR-type" evidence="10">
    <location>
        <begin position="2"/>
        <end position="102"/>
    </location>
</feature>
<evidence type="ECO:0000256" key="6">
    <source>
        <dbReference type="ARBA" id="ARBA00022827"/>
    </source>
</evidence>
<evidence type="ECO:0000256" key="1">
    <source>
        <dbReference type="ARBA" id="ARBA00001974"/>
    </source>
</evidence>
<dbReference type="Pfam" id="PF00175">
    <property type="entry name" value="NAD_binding_1"/>
    <property type="match status" value="1"/>
</dbReference>
<keyword evidence="4" id="KW-0285">Flavoprotein</keyword>
<protein>
    <recommendedName>
        <fullName evidence="3">ferredoxin--NADP(+) reductase</fullName>
        <ecNumber evidence="3">1.18.1.2</ecNumber>
    </recommendedName>
</protein>
<dbReference type="EMBL" id="CP053084">
    <property type="protein sequence ID" value="QJR30898.1"/>
    <property type="molecule type" value="Genomic_DNA"/>
</dbReference>
<dbReference type="EC" id="1.18.1.2" evidence="3"/>
<evidence type="ECO:0000256" key="2">
    <source>
        <dbReference type="ARBA" id="ARBA00008312"/>
    </source>
</evidence>
<evidence type="ECO:0000259" key="10">
    <source>
        <dbReference type="PROSITE" id="PS51384"/>
    </source>
</evidence>
<dbReference type="SUPFAM" id="SSF52343">
    <property type="entry name" value="Ferredoxin reductase-like, C-terminal NADP-linked domain"/>
    <property type="match status" value="1"/>
</dbReference>
<comment type="catalytic activity">
    <reaction evidence="9">
        <text>2 reduced [2Fe-2S]-[ferredoxin] + NADP(+) + H(+) = 2 oxidized [2Fe-2S]-[ferredoxin] + NADPH</text>
        <dbReference type="Rhea" id="RHEA:20125"/>
        <dbReference type="Rhea" id="RHEA-COMP:10000"/>
        <dbReference type="Rhea" id="RHEA-COMP:10001"/>
        <dbReference type="ChEBI" id="CHEBI:15378"/>
        <dbReference type="ChEBI" id="CHEBI:33737"/>
        <dbReference type="ChEBI" id="CHEBI:33738"/>
        <dbReference type="ChEBI" id="CHEBI:57783"/>
        <dbReference type="ChEBI" id="CHEBI:58349"/>
        <dbReference type="EC" id="1.18.1.2"/>
    </reaction>
</comment>
<evidence type="ECO:0000313" key="11">
    <source>
        <dbReference type="EMBL" id="QJR30898.1"/>
    </source>
</evidence>
<dbReference type="InterPro" id="IPR017938">
    <property type="entry name" value="Riboflavin_synthase-like_b-brl"/>
</dbReference>
<dbReference type="Gene3D" id="3.40.50.80">
    <property type="entry name" value="Nucleotide-binding domain of ferredoxin-NADP reductase (FNR) module"/>
    <property type="match status" value="1"/>
</dbReference>
<dbReference type="InterPro" id="IPR001433">
    <property type="entry name" value="OxRdtase_FAD/NAD-bd"/>
</dbReference>
<keyword evidence="7" id="KW-0521">NADP</keyword>
<evidence type="ECO:0000256" key="7">
    <source>
        <dbReference type="ARBA" id="ARBA00022857"/>
    </source>
</evidence>
<dbReference type="CDD" id="cd06195">
    <property type="entry name" value="FNR1"/>
    <property type="match status" value="1"/>
</dbReference>
<keyword evidence="12" id="KW-1185">Reference proteome</keyword>
<gene>
    <name evidence="11" type="ORF">HKT17_14905</name>
</gene>
<dbReference type="InterPro" id="IPR051930">
    <property type="entry name" value="FNR_type-1"/>
</dbReference>
<dbReference type="Gene3D" id="2.40.30.10">
    <property type="entry name" value="Translation factors"/>
    <property type="match status" value="1"/>
</dbReference>
<sequence>MSNLAFETVLEVHHWNESLFSFKTTRSPGLRFHNGHFVMIGLQAEGKPLLRAYSIASANYEEHLEFLSIKVPDGPLTSRLQHLKPGDQLIVGQKPVGTLVIDDLNDGRNLYLLATGTGLAPFMSIIRDPDTYERFDKVVLVHGVRTVSELAYSDYIREELPKQEYIGELVQGRLLYYPTVTREPYRNRGRLTDLMHSGKLFEDLGLPALDAAHDRAMICGSPSMLEDTCKLLDAKGLKISPRQGERGDYVIERAFVEK</sequence>
<dbReference type="Pfam" id="PF00970">
    <property type="entry name" value="FAD_binding_6"/>
    <property type="match status" value="1"/>
</dbReference>
<dbReference type="PANTHER" id="PTHR47878">
    <property type="entry name" value="OXIDOREDUCTASE FAD/NAD(P)-BINDING DOMAIN PROTEIN"/>
    <property type="match status" value="1"/>
</dbReference>
<dbReference type="InterPro" id="IPR001709">
    <property type="entry name" value="Flavoprot_Pyr_Nucl_cyt_Rdtase"/>
</dbReference>
<keyword evidence="6" id="KW-0274">FAD</keyword>
<dbReference type="InterPro" id="IPR017927">
    <property type="entry name" value="FAD-bd_FR_type"/>
</dbReference>
<comment type="cofactor">
    <cofactor evidence="1">
        <name>FAD</name>
        <dbReference type="ChEBI" id="CHEBI:57692"/>
    </cofactor>
</comment>
<dbReference type="InterPro" id="IPR039261">
    <property type="entry name" value="FNR_nucleotide-bd"/>
</dbReference>
<dbReference type="PRINTS" id="PR00371">
    <property type="entry name" value="FPNCR"/>
</dbReference>
<keyword evidence="5" id="KW-0547">Nucleotide-binding</keyword>
<dbReference type="RefSeq" id="WP_171101147.1">
    <property type="nucleotide sequence ID" value="NZ_CP053084.1"/>
</dbReference>
<evidence type="ECO:0000313" key="12">
    <source>
        <dbReference type="Proteomes" id="UP000501130"/>
    </source>
</evidence>
<dbReference type="InterPro" id="IPR008333">
    <property type="entry name" value="Cbr1-like_FAD-bd_dom"/>
</dbReference>
<evidence type="ECO:0000256" key="4">
    <source>
        <dbReference type="ARBA" id="ARBA00022630"/>
    </source>
</evidence>
<dbReference type="SUPFAM" id="SSF63380">
    <property type="entry name" value="Riboflavin synthase domain-like"/>
    <property type="match status" value="1"/>
</dbReference>
<organism evidence="11 12">
    <name type="scientific">Limnobacter profundi</name>
    <dbReference type="NCBI Taxonomy" id="2732163"/>
    <lineage>
        <taxon>Bacteria</taxon>
        <taxon>Pseudomonadati</taxon>
        <taxon>Pseudomonadota</taxon>
        <taxon>Betaproteobacteria</taxon>
        <taxon>Burkholderiales</taxon>
        <taxon>Burkholderiaceae</taxon>
        <taxon>Limnobacter</taxon>
    </lineage>
</organism>
<keyword evidence="8" id="KW-0560">Oxidoreductase</keyword>